<dbReference type="EMBL" id="JAODNV010000006">
    <property type="protein sequence ID" value="MCT8989611.1"/>
    <property type="molecule type" value="Genomic_DNA"/>
</dbReference>
<dbReference type="PIRSF" id="PIRSF031900">
    <property type="entry name" value="UCP031900"/>
    <property type="match status" value="1"/>
</dbReference>
<evidence type="ECO:0000313" key="2">
    <source>
        <dbReference type="EMBL" id="MCT8989611.1"/>
    </source>
</evidence>
<name>A0A9X2X7L3_9HYPH</name>
<organism evidence="2 3">
    <name type="scientific">Chelativorans petroleitrophicus</name>
    <dbReference type="NCBI Taxonomy" id="2975484"/>
    <lineage>
        <taxon>Bacteria</taxon>
        <taxon>Pseudomonadati</taxon>
        <taxon>Pseudomonadota</taxon>
        <taxon>Alphaproteobacteria</taxon>
        <taxon>Hyphomicrobiales</taxon>
        <taxon>Phyllobacteriaceae</taxon>
        <taxon>Chelativorans</taxon>
    </lineage>
</organism>
<dbReference type="AlphaFoldDB" id="A0A9X2X7L3"/>
<evidence type="ECO:0000259" key="1">
    <source>
        <dbReference type="Pfam" id="PF13449"/>
    </source>
</evidence>
<feature type="domain" description="Phytase-like" evidence="1">
    <location>
        <begin position="30"/>
        <end position="282"/>
    </location>
</feature>
<reference evidence="2" key="1">
    <citation type="submission" date="2022-08" db="EMBL/GenBank/DDBJ databases">
        <title>Chelativorans sichuanense sp. nov., a paraffin oil-degrading bacterium isolated from a mixture of oil-based drill cuttings and paddy soil.</title>
        <authorList>
            <person name="Yu J."/>
            <person name="Liu H."/>
            <person name="Chen Q."/>
        </authorList>
    </citation>
    <scope>NUCLEOTIDE SEQUENCE</scope>
    <source>
        <strain evidence="2">SCAU 2101</strain>
    </source>
</reference>
<comment type="caution">
    <text evidence="2">The sequence shown here is derived from an EMBL/GenBank/DDBJ whole genome shotgun (WGS) entry which is preliminary data.</text>
</comment>
<accession>A0A9X2X7L3</accession>
<dbReference type="InterPro" id="IPR027372">
    <property type="entry name" value="Phytase-like_dom"/>
</dbReference>
<dbReference type="Proteomes" id="UP001149009">
    <property type="component" value="Unassembled WGS sequence"/>
</dbReference>
<sequence>MAYFRIGSKETRFGPLEFVGGLEMTSRQRDFGAISSFRFLDSDGRFMGVADTGFWFFGRLLHDEKGRPASISDFSMMPMVDASGTPIREKWFTDAESIALDGDEAVVGFERNHRIARFRIEPGGMGAATAVMDFIVPTYELRSNRGFETLTRAPQDSALAGALVAVTERSMDGQGNIFAVILEGPHRGIFTIPRRDDFDITDGAFLPNGDLFLLERRFSMSTGVAMRLRRLPADTIRPGMIADGPVLLHADMGYQIDNMEALDVWERADGATMVSIMSDDNHSLLQRNLYLEFRLAEE</sequence>
<proteinExistence type="predicted"/>
<dbReference type="Pfam" id="PF13449">
    <property type="entry name" value="Phytase-like"/>
    <property type="match status" value="1"/>
</dbReference>
<gene>
    <name evidence="2" type="ORF">NYR54_04770</name>
</gene>
<protein>
    <submittedName>
        <fullName evidence="2">Esterase-like activity of phytase family protein</fullName>
    </submittedName>
</protein>
<keyword evidence="3" id="KW-1185">Reference proteome</keyword>
<dbReference type="InterPro" id="IPR014567">
    <property type="entry name" value="UCP031900"/>
</dbReference>
<evidence type="ECO:0000313" key="3">
    <source>
        <dbReference type="Proteomes" id="UP001149009"/>
    </source>
</evidence>